<keyword evidence="2" id="KW-1185">Reference proteome</keyword>
<accession>A0A919R0R4</accession>
<dbReference type="Proteomes" id="UP000655287">
    <property type="component" value="Unassembled WGS sequence"/>
</dbReference>
<reference evidence="1" key="1">
    <citation type="submission" date="2021-01" db="EMBL/GenBank/DDBJ databases">
        <title>Whole genome shotgun sequence of Sphaerisporangium rufum NBRC 109079.</title>
        <authorList>
            <person name="Komaki H."/>
            <person name="Tamura T."/>
        </authorList>
    </citation>
    <scope>NUCLEOTIDE SEQUENCE</scope>
    <source>
        <strain evidence="1">NBRC 109079</strain>
    </source>
</reference>
<gene>
    <name evidence="1" type="ORF">Sru01_18350</name>
</gene>
<protein>
    <submittedName>
        <fullName evidence="1">Uncharacterized protein</fullName>
    </submittedName>
</protein>
<proteinExistence type="predicted"/>
<organism evidence="1 2">
    <name type="scientific">Sphaerisporangium rufum</name>
    <dbReference type="NCBI Taxonomy" id="1381558"/>
    <lineage>
        <taxon>Bacteria</taxon>
        <taxon>Bacillati</taxon>
        <taxon>Actinomycetota</taxon>
        <taxon>Actinomycetes</taxon>
        <taxon>Streptosporangiales</taxon>
        <taxon>Streptosporangiaceae</taxon>
        <taxon>Sphaerisporangium</taxon>
    </lineage>
</organism>
<comment type="caution">
    <text evidence="1">The sequence shown here is derived from an EMBL/GenBank/DDBJ whole genome shotgun (WGS) entry which is preliminary data.</text>
</comment>
<evidence type="ECO:0000313" key="2">
    <source>
        <dbReference type="Proteomes" id="UP000655287"/>
    </source>
</evidence>
<dbReference type="EMBL" id="BOOU01000030">
    <property type="protein sequence ID" value="GII76853.1"/>
    <property type="molecule type" value="Genomic_DNA"/>
</dbReference>
<evidence type="ECO:0000313" key="1">
    <source>
        <dbReference type="EMBL" id="GII76853.1"/>
    </source>
</evidence>
<dbReference type="AlphaFoldDB" id="A0A919R0R4"/>
<name>A0A919R0R4_9ACTN</name>
<sequence length="166" mass="18029">MAFVMRLPPPAGSAVTSTADLPQDIGEFEALIMDATELLAASGCEFLVAGFGQARWPVTVDYDLAAVLLQVPQVLSEVRAGLVTALDFYAQGTARLVEIVPNGETVRLCCRSATSWTPEPEVEYMGRHELDEMLVSLARDFVTALRTVAPQIAIRSPFQMWASGRL</sequence>
<dbReference type="RefSeq" id="WP_203983480.1">
    <property type="nucleotide sequence ID" value="NZ_BOOU01000030.1"/>
</dbReference>